<dbReference type="Gene3D" id="2.170.120.30">
    <property type="match status" value="2"/>
</dbReference>
<dbReference type="STRING" id="224999.GCA_001485475_01467"/>
<keyword evidence="1" id="KW-0472">Membrane</keyword>
<accession>A0A0U9HFI7</accession>
<proteinExistence type="predicted"/>
<dbReference type="RefSeq" id="WP_059032828.1">
    <property type="nucleotide sequence ID" value="NZ_BSDN01000011.1"/>
</dbReference>
<keyword evidence="1" id="KW-0812">Transmembrane</keyword>
<dbReference type="PANTHER" id="PTHR37804:SF1">
    <property type="entry name" value="CDAA REGULATORY PROTEIN CDAR"/>
    <property type="match status" value="1"/>
</dbReference>
<dbReference type="Gene3D" id="2.170.120.40">
    <property type="entry name" value="YbbR-like domain"/>
    <property type="match status" value="2"/>
</dbReference>
<evidence type="ECO:0000313" key="2">
    <source>
        <dbReference type="EMBL" id="GAQ25450.1"/>
    </source>
</evidence>
<keyword evidence="3" id="KW-1185">Reference proteome</keyword>
<dbReference type="PANTHER" id="PTHR37804">
    <property type="entry name" value="CDAA REGULATORY PROTEIN CDAR"/>
    <property type="match status" value="1"/>
</dbReference>
<name>A0A0U9HFI7_9FIRM</name>
<gene>
    <name evidence="2" type="ORF">TSYNT_7476</name>
</gene>
<dbReference type="EMBL" id="DF977001">
    <property type="protein sequence ID" value="GAQ25450.1"/>
    <property type="molecule type" value="Genomic_DNA"/>
</dbReference>
<dbReference type="AlphaFoldDB" id="A0A0U9HFI7"/>
<reference evidence="2" key="1">
    <citation type="journal article" date="2016" name="Genome Announc.">
        <title>Draft Genome Sequence of the Syntrophic Lactate-Degrading Bacterium Tepidanaerobacter syntrophicus JLT.</title>
        <authorList>
            <person name="Matsuura N."/>
            <person name="Ohashi A."/>
            <person name="Tourlousse D.M."/>
            <person name="Sekiguchi Y."/>
        </authorList>
    </citation>
    <scope>NUCLEOTIDE SEQUENCE [LARGE SCALE GENOMIC DNA]</scope>
    <source>
        <strain evidence="2">JL</strain>
    </source>
</reference>
<dbReference type="OrthoDB" id="2111604at2"/>
<evidence type="ECO:0000256" key="1">
    <source>
        <dbReference type="SAM" id="Phobius"/>
    </source>
</evidence>
<evidence type="ECO:0000313" key="3">
    <source>
        <dbReference type="Proteomes" id="UP000062160"/>
    </source>
</evidence>
<dbReference type="Proteomes" id="UP000062160">
    <property type="component" value="Unassembled WGS sequence"/>
</dbReference>
<protein>
    <submittedName>
        <fullName evidence="2">YbbR domain-containing protein</fullName>
    </submittedName>
</protein>
<sequence>MHRRLFDDDTAIKILSIILAVLMWLYVMNEQNPQVTYIIKDVPVKLVNLDEEKLVLKDESAEFKVNVKVRGRRSLVSDLKSDDISAEMNMKGRIEGENLIRVDVVVPPNIELIDVYPREILVTLEAVIEEERPVTVEVTGTTAQGFAARPAQVSPQYVTVKGPRSAVEAVNKVVVYIDVSGKDKPIIGNFPFKVLDKNGKEQKRITFTPQTVEVTVPIVPVANTQIIPNIKGNPPEGYIIRDVRIDPPSIIVTGSEEELANVQSITTEPINIQDRTSTTTFDVDLIFPNGITSFDEDVRTAKVTVEIEKLSETTLNLNSDNVTIEGIASGLSASVEQTQLILTVSGPNSIIDKVNENMVKLKIDLTGLTAGEHTVKVQGDISRPYRIIKIEPSDIHVVISEISQ</sequence>
<dbReference type="InterPro" id="IPR012505">
    <property type="entry name" value="YbbR"/>
</dbReference>
<dbReference type="InterPro" id="IPR053154">
    <property type="entry name" value="c-di-AMP_regulator"/>
</dbReference>
<feature type="transmembrane region" description="Helical" evidence="1">
    <location>
        <begin position="12"/>
        <end position="28"/>
    </location>
</feature>
<dbReference type="Pfam" id="PF07949">
    <property type="entry name" value="YbbR"/>
    <property type="match status" value="4"/>
</dbReference>
<organism evidence="2">
    <name type="scientific">Tepidanaerobacter syntrophicus</name>
    <dbReference type="NCBI Taxonomy" id="224999"/>
    <lineage>
        <taxon>Bacteria</taxon>
        <taxon>Bacillati</taxon>
        <taxon>Bacillota</taxon>
        <taxon>Clostridia</taxon>
        <taxon>Thermosediminibacterales</taxon>
        <taxon>Tepidanaerobacteraceae</taxon>
        <taxon>Tepidanaerobacter</taxon>
    </lineage>
</organism>
<keyword evidence="1" id="KW-1133">Transmembrane helix</keyword>